<name>A0A315W024_GAMAF</name>
<dbReference type="EMBL" id="NHOQ01000682">
    <property type="protein sequence ID" value="PWA29085.1"/>
    <property type="molecule type" value="Genomic_DNA"/>
</dbReference>
<dbReference type="SUPFAM" id="SSF144232">
    <property type="entry name" value="HIT/MYND zinc finger-like"/>
    <property type="match status" value="1"/>
</dbReference>
<evidence type="ECO:0000313" key="10">
    <source>
        <dbReference type="EMBL" id="PWA29085.1"/>
    </source>
</evidence>
<evidence type="ECO:0000313" key="11">
    <source>
        <dbReference type="Proteomes" id="UP000250572"/>
    </source>
</evidence>
<keyword evidence="4" id="KW-0479">Metal-binding</keyword>
<dbReference type="InterPro" id="IPR050869">
    <property type="entry name" value="H3K4_H4K5_MeTrfase"/>
</dbReference>
<keyword evidence="6" id="KW-0862">Zinc</keyword>
<dbReference type="GO" id="GO:0140999">
    <property type="term" value="F:histone H3K4 trimethyltransferase activity"/>
    <property type="evidence" value="ECO:0007669"/>
    <property type="project" value="UniProtKB-EC"/>
</dbReference>
<dbReference type="GO" id="GO:0032259">
    <property type="term" value="P:methylation"/>
    <property type="evidence" value="ECO:0007669"/>
    <property type="project" value="UniProtKB-KW"/>
</dbReference>
<dbReference type="Pfam" id="PF01753">
    <property type="entry name" value="zf-MYND"/>
    <property type="match status" value="1"/>
</dbReference>
<dbReference type="PANTHER" id="PTHR12197">
    <property type="entry name" value="HISTONE-LYSINE N-METHYLTRANSFERASE SMYD"/>
    <property type="match status" value="1"/>
</dbReference>
<evidence type="ECO:0000259" key="9">
    <source>
        <dbReference type="PROSITE" id="PS50865"/>
    </source>
</evidence>
<dbReference type="EC" id="2.1.1.354" evidence="1"/>
<comment type="catalytic activity">
    <reaction evidence="7">
        <text>L-lysyl(4)-[histone H3] + 3 S-adenosyl-L-methionine = N(6),N(6),N(6)-trimethyl-L-lysyl(4)-[histone H3] + 3 S-adenosyl-L-homocysteine + 3 H(+)</text>
        <dbReference type="Rhea" id="RHEA:60260"/>
        <dbReference type="Rhea" id="RHEA-COMP:15537"/>
        <dbReference type="Rhea" id="RHEA-COMP:15547"/>
        <dbReference type="ChEBI" id="CHEBI:15378"/>
        <dbReference type="ChEBI" id="CHEBI:29969"/>
        <dbReference type="ChEBI" id="CHEBI:57856"/>
        <dbReference type="ChEBI" id="CHEBI:59789"/>
        <dbReference type="ChEBI" id="CHEBI:61961"/>
        <dbReference type="EC" id="2.1.1.354"/>
    </reaction>
</comment>
<evidence type="ECO:0000256" key="5">
    <source>
        <dbReference type="ARBA" id="ARBA00022771"/>
    </source>
</evidence>
<dbReference type="GO" id="GO:0005634">
    <property type="term" value="C:nucleus"/>
    <property type="evidence" value="ECO:0007669"/>
    <property type="project" value="TreeGrafter"/>
</dbReference>
<evidence type="ECO:0000256" key="2">
    <source>
        <dbReference type="ARBA" id="ARBA00022603"/>
    </source>
</evidence>
<evidence type="ECO:0000256" key="3">
    <source>
        <dbReference type="ARBA" id="ARBA00022691"/>
    </source>
</evidence>
<dbReference type="AlphaFoldDB" id="A0A315W024"/>
<keyword evidence="3" id="KW-0949">S-adenosyl-L-methionine</keyword>
<evidence type="ECO:0000256" key="4">
    <source>
        <dbReference type="ARBA" id="ARBA00022723"/>
    </source>
</evidence>
<gene>
    <name evidence="10" type="ORF">CCH79_00006124</name>
</gene>
<accession>A0A315W024</accession>
<evidence type="ECO:0000256" key="6">
    <source>
        <dbReference type="ARBA" id="ARBA00022833"/>
    </source>
</evidence>
<dbReference type="InterPro" id="IPR046341">
    <property type="entry name" value="SET_dom_sf"/>
</dbReference>
<proteinExistence type="predicted"/>
<evidence type="ECO:0000256" key="1">
    <source>
        <dbReference type="ARBA" id="ARBA00012182"/>
    </source>
</evidence>
<sequence length="450" mass="49939">MEQKAEMLPIVERFVCPGKGNGLRATARISRGQLVTSAEPLASCVSGKRAREVCHHCFTRAYEKQGRESANGDESASRLTGAEPVTARSLHHLQVVLMSHKLLDGARRRAHERSVWSHTQETLLRCSQCKMARYCNAACQKQAWSGHKRECRCLRRLLPRLPTDSVRLAARLMFALLNPPKTVGTELYTLEEHESHLNSMSEQKKQGLSQLASMLELYVQQEEDSDLTQEVTSALPPSCRDPLSLIAKVESRTQQSGSAYCNDFDFIMNADTESVIMPCTVVHFLLLERSPVRLDESCSPATLRLKGYLSGRCELEVLTNPPCRMDPTYMKPLLYMSSLQRLSAVKTCSSTAFSVCSPCLKYIDAWVGNDFVFLVTPGQLWQKKDQDIVVAPSGLGSSLQEKCVFLDGGRVTCNCFTISDGELQEVGVGLYPSPSPRRTFKALAALPALS</sequence>
<keyword evidence="2" id="KW-0808">Transferase</keyword>
<dbReference type="Proteomes" id="UP000250572">
    <property type="component" value="Unassembled WGS sequence"/>
</dbReference>
<keyword evidence="11" id="KW-1185">Reference proteome</keyword>
<dbReference type="Gene3D" id="6.10.140.2220">
    <property type="match status" value="2"/>
</dbReference>
<comment type="caution">
    <text evidence="10">The sequence shown here is derived from an EMBL/GenBank/DDBJ whole genome shotgun (WGS) entry which is preliminary data.</text>
</comment>
<dbReference type="Gene3D" id="1.10.220.160">
    <property type="match status" value="1"/>
</dbReference>
<keyword evidence="5 8" id="KW-0863">Zinc-finger</keyword>
<dbReference type="GO" id="GO:0008270">
    <property type="term" value="F:zinc ion binding"/>
    <property type="evidence" value="ECO:0007669"/>
    <property type="project" value="UniProtKB-KW"/>
</dbReference>
<evidence type="ECO:0000256" key="8">
    <source>
        <dbReference type="PROSITE-ProRule" id="PRU00134"/>
    </source>
</evidence>
<dbReference type="Gene3D" id="2.170.270.10">
    <property type="entry name" value="SET domain"/>
    <property type="match status" value="1"/>
</dbReference>
<dbReference type="PROSITE" id="PS50865">
    <property type="entry name" value="ZF_MYND_2"/>
    <property type="match status" value="1"/>
</dbReference>
<feature type="domain" description="MYND-type" evidence="9">
    <location>
        <begin position="54"/>
        <end position="151"/>
    </location>
</feature>
<keyword evidence="2" id="KW-0489">Methyltransferase</keyword>
<dbReference type="PANTHER" id="PTHR12197:SF288">
    <property type="entry name" value="HISTONE-LYSINE N-METHYLTRANSFERASE SMYD3"/>
    <property type="match status" value="1"/>
</dbReference>
<organism evidence="10 11">
    <name type="scientific">Gambusia affinis</name>
    <name type="common">Western mosquitofish</name>
    <name type="synonym">Heterandria affinis</name>
    <dbReference type="NCBI Taxonomy" id="33528"/>
    <lineage>
        <taxon>Eukaryota</taxon>
        <taxon>Metazoa</taxon>
        <taxon>Chordata</taxon>
        <taxon>Craniata</taxon>
        <taxon>Vertebrata</taxon>
        <taxon>Euteleostomi</taxon>
        <taxon>Actinopterygii</taxon>
        <taxon>Neopterygii</taxon>
        <taxon>Teleostei</taxon>
        <taxon>Neoteleostei</taxon>
        <taxon>Acanthomorphata</taxon>
        <taxon>Ovalentaria</taxon>
        <taxon>Atherinomorphae</taxon>
        <taxon>Cyprinodontiformes</taxon>
        <taxon>Poeciliidae</taxon>
        <taxon>Poeciliinae</taxon>
        <taxon>Gambusia</taxon>
    </lineage>
</organism>
<protein>
    <recommendedName>
        <fullName evidence="1">[histone H3]-lysine(4) N-trimethyltransferase</fullName>
        <ecNumber evidence="1">2.1.1.354</ecNumber>
    </recommendedName>
</protein>
<reference evidence="10 11" key="1">
    <citation type="journal article" date="2018" name="G3 (Bethesda)">
        <title>A High-Quality Reference Genome for the Invasive Mosquitofish Gambusia affinis Using a Chicago Library.</title>
        <authorList>
            <person name="Hoffberg S.L."/>
            <person name="Troendle N.J."/>
            <person name="Glenn T.C."/>
            <person name="Mahmud O."/>
            <person name="Louha S."/>
            <person name="Chalopin D."/>
            <person name="Bennetzen J.L."/>
            <person name="Mauricio R."/>
        </authorList>
    </citation>
    <scope>NUCLEOTIDE SEQUENCE [LARGE SCALE GENOMIC DNA]</scope>
    <source>
        <strain evidence="10">NE01/NJP1002.9</strain>
        <tissue evidence="10">Muscle</tissue>
    </source>
</reference>
<dbReference type="InterPro" id="IPR002893">
    <property type="entry name" value="Znf_MYND"/>
</dbReference>
<evidence type="ECO:0000256" key="7">
    <source>
        <dbReference type="ARBA" id="ARBA00047571"/>
    </source>
</evidence>